<dbReference type="SUPFAM" id="SSF69279">
    <property type="entry name" value="Phage tail proteins"/>
    <property type="match status" value="1"/>
</dbReference>
<evidence type="ECO:0000313" key="3">
    <source>
        <dbReference type="Proteomes" id="UP001493487"/>
    </source>
</evidence>
<dbReference type="EMBL" id="JASKHM010000014">
    <property type="protein sequence ID" value="MEQ4485269.1"/>
    <property type="molecule type" value="Genomic_DNA"/>
</dbReference>
<evidence type="ECO:0000313" key="2">
    <source>
        <dbReference type="EMBL" id="MEQ4485269.1"/>
    </source>
</evidence>
<dbReference type="RefSeq" id="WP_232187300.1">
    <property type="nucleotide sequence ID" value="NZ_JAIOAP010000012.1"/>
</dbReference>
<sequence length="367" mass="41076">MSVKIKLLYDNEYYIESLVKSITWSGDDGLPHRTLMIALSNTVNAEDQAVKFTLGKELRFYVEENGAFIGLFRGVIFSYDIDDRGNATITAYDENVYLTKNSDTRKFTGMTASAFVKDLCISYGIPVGTLADTSYVIPRAIFREADIWAMITAALTETRKQNGRKFRVWTESGRLNLTEKKGTVVRWMLEDGVNILSANRSQSIEDMRTSVKVIGGDEDKKPLSAVMKDASLIAKYGTMQHVERADMKLNQSQIEQLAKQRLKDLGKVTEEVSVEALGLTEVISGVSVYAFESMTEIVGGYYVTADTHTFENGIHRMSVTLSRTDDLPKLGYEDAFEEVKAKKKKKKAKEKSATDTLIEQIQRVNGG</sequence>
<dbReference type="InterPro" id="IPR056937">
    <property type="entry name" value="YqbQ/XkdQ"/>
</dbReference>
<dbReference type="Proteomes" id="UP001493487">
    <property type="component" value="Unassembled WGS sequence"/>
</dbReference>
<gene>
    <name evidence="2" type="ORF">QJS35_23040</name>
</gene>
<protein>
    <recommendedName>
        <fullName evidence="1">YqbQ/XkdQ domain-containing protein</fullName>
    </recommendedName>
</protein>
<name>A0ABV1KYU7_9BACL</name>
<evidence type="ECO:0000259" key="1">
    <source>
        <dbReference type="Pfam" id="PF24032"/>
    </source>
</evidence>
<proteinExistence type="predicted"/>
<comment type="caution">
    <text evidence="2">The sequence shown here is derived from an EMBL/GenBank/DDBJ whole genome shotgun (WGS) entry which is preliminary data.</text>
</comment>
<dbReference type="Pfam" id="PF24032">
    <property type="entry name" value="YQBQ"/>
    <property type="match status" value="1"/>
</dbReference>
<keyword evidence="3" id="KW-1185">Reference proteome</keyword>
<accession>A0ABV1KYU7</accession>
<organism evidence="2 3">
    <name type="scientific">Cohnella silvisoli</name>
    <dbReference type="NCBI Taxonomy" id="2873699"/>
    <lineage>
        <taxon>Bacteria</taxon>
        <taxon>Bacillati</taxon>
        <taxon>Bacillota</taxon>
        <taxon>Bacilli</taxon>
        <taxon>Bacillales</taxon>
        <taxon>Paenibacillaceae</taxon>
        <taxon>Cohnella</taxon>
    </lineage>
</organism>
<reference evidence="2 3" key="1">
    <citation type="journal article" date="2023" name="Genome Announc.">
        <title>Pan-Genome Analyses of the Genus Cohnella and Proposal of the Novel Species Cohnella silvisoli sp. nov., Isolated from Forest Soil.</title>
        <authorList>
            <person name="Wang C."/>
            <person name="Mao L."/>
            <person name="Bao G."/>
            <person name="Zhu H."/>
        </authorList>
    </citation>
    <scope>NUCLEOTIDE SEQUENCE [LARGE SCALE GENOMIC DNA]</scope>
    <source>
        <strain evidence="2 3">NL03-T5-1</strain>
    </source>
</reference>
<feature type="domain" description="YqbQ/XkdQ" evidence="1">
    <location>
        <begin position="22"/>
        <end position="321"/>
    </location>
</feature>